<organism evidence="2 3">
    <name type="scientific">Aliarcobacter cryaerophilus ATCC 43158</name>
    <dbReference type="NCBI Taxonomy" id="1032070"/>
    <lineage>
        <taxon>Bacteria</taxon>
        <taxon>Pseudomonadati</taxon>
        <taxon>Campylobacterota</taxon>
        <taxon>Epsilonproteobacteria</taxon>
        <taxon>Campylobacterales</taxon>
        <taxon>Arcobacteraceae</taxon>
        <taxon>Aliarcobacter</taxon>
    </lineage>
</organism>
<dbReference type="KEGG" id="acre:ACRYA_a0078"/>
<protein>
    <submittedName>
        <fullName evidence="2">Uncharacterized protein</fullName>
    </submittedName>
</protein>
<dbReference type="AlphaFoldDB" id="A0AAD0XB68"/>
<evidence type="ECO:0000313" key="3">
    <source>
        <dbReference type="Proteomes" id="UP000273809"/>
    </source>
</evidence>
<proteinExistence type="predicted"/>
<dbReference type="GeneID" id="39475561"/>
<evidence type="ECO:0000256" key="1">
    <source>
        <dbReference type="SAM" id="Phobius"/>
    </source>
</evidence>
<keyword evidence="1" id="KW-0812">Transmembrane</keyword>
<geneLocation type="plasmid" evidence="3">
    <name>pacry43158</name>
</geneLocation>
<name>A0AAD0XB68_9BACT</name>
<dbReference type="RefSeq" id="WP_066152269.1">
    <property type="nucleotide sequence ID" value="NZ_CP021073.1"/>
</dbReference>
<accession>A0AAD0XB68</accession>
<reference evidence="2 3" key="1">
    <citation type="submission" date="2018-10" db="EMBL/GenBank/DDBJ databases">
        <title>Complete genome sequences of Arcobacter cryaerophilus strains ATCC 43158 and ATCC 49615.</title>
        <authorList>
            <person name="Miller W.G."/>
            <person name="Yee E."/>
            <person name="Bono J.L."/>
        </authorList>
    </citation>
    <scope>NUCLEOTIDE SEQUENCE [LARGE SCALE GENOMIC DNA]</scope>
    <source>
        <strain evidence="2 3">ATCC 43158</strain>
        <plasmid evidence="3">pacry43158</plasmid>
    </source>
</reference>
<keyword evidence="1" id="KW-0472">Membrane</keyword>
<evidence type="ECO:0000313" key="2">
    <source>
        <dbReference type="EMBL" id="AYJ81203.1"/>
    </source>
</evidence>
<feature type="transmembrane region" description="Helical" evidence="1">
    <location>
        <begin position="6"/>
        <end position="24"/>
    </location>
</feature>
<keyword evidence="1" id="KW-1133">Transmembrane helix</keyword>
<dbReference type="Proteomes" id="UP000273809">
    <property type="component" value="Plasmid pACRY43158"/>
</dbReference>
<sequence length="173" mass="21077">MIQKIIRAIIYILVFIIILIFLLPKELFYNLFEKELQRYNIVISNETRKEKLDFVISDAYIYYEGIQSLHIDRLVFKSLIFYTKVNIENIYFEDRLKNFIPEGIEKISFTYNILTLNRVYIEANGKFGEIKGELKLFDKMIDIELYPSNSIKESDLIKYFRYENDRYKYEYKF</sequence>
<dbReference type="EMBL" id="CP032824">
    <property type="protein sequence ID" value="AYJ81203.1"/>
    <property type="molecule type" value="Genomic_DNA"/>
</dbReference>
<keyword evidence="2" id="KW-0614">Plasmid</keyword>
<gene>
    <name evidence="2" type="ORF">ACRYA_a0078</name>
</gene>